<dbReference type="EMBL" id="CP060789">
    <property type="protein sequence ID" value="QNP55161.1"/>
    <property type="molecule type" value="Genomic_DNA"/>
</dbReference>
<dbReference type="AlphaFoldDB" id="A0A7H0H3P5"/>
<dbReference type="KEGG" id="tdf:H9L22_13015"/>
<protein>
    <submittedName>
        <fullName evidence="4">SDR family NAD(P)-dependent oxidoreductase</fullName>
    </submittedName>
</protein>
<accession>A0A7H0H3P5</accession>
<reference evidence="4 5" key="1">
    <citation type="submission" date="2020-08" db="EMBL/GenBank/DDBJ databases">
        <title>Genome sequence of Tessaracoccus defluvii JCM 17540T.</title>
        <authorList>
            <person name="Hyun D.-W."/>
            <person name="Bae J.-W."/>
        </authorList>
    </citation>
    <scope>NUCLEOTIDE SEQUENCE [LARGE SCALE GENOMIC DNA]</scope>
    <source>
        <strain evidence="4 5">JCM 17540</strain>
    </source>
</reference>
<proteinExistence type="inferred from homology"/>
<dbReference type="SUPFAM" id="SSF51735">
    <property type="entry name" value="NAD(P)-binding Rossmann-fold domains"/>
    <property type="match status" value="1"/>
</dbReference>
<organism evidence="4 5">
    <name type="scientific">Tessaracoccus defluvii</name>
    <dbReference type="NCBI Taxonomy" id="1285901"/>
    <lineage>
        <taxon>Bacteria</taxon>
        <taxon>Bacillati</taxon>
        <taxon>Actinomycetota</taxon>
        <taxon>Actinomycetes</taxon>
        <taxon>Propionibacteriales</taxon>
        <taxon>Propionibacteriaceae</taxon>
        <taxon>Tessaracoccus</taxon>
    </lineage>
</organism>
<evidence type="ECO:0000259" key="3">
    <source>
        <dbReference type="SMART" id="SM00822"/>
    </source>
</evidence>
<keyword evidence="2" id="KW-0560">Oxidoreductase</keyword>
<evidence type="ECO:0000256" key="1">
    <source>
        <dbReference type="ARBA" id="ARBA00006484"/>
    </source>
</evidence>
<evidence type="ECO:0000313" key="4">
    <source>
        <dbReference type="EMBL" id="QNP55161.1"/>
    </source>
</evidence>
<dbReference type="InterPro" id="IPR002347">
    <property type="entry name" value="SDR_fam"/>
</dbReference>
<dbReference type="GO" id="GO:0016020">
    <property type="term" value="C:membrane"/>
    <property type="evidence" value="ECO:0007669"/>
    <property type="project" value="TreeGrafter"/>
</dbReference>
<name>A0A7H0H3P5_9ACTN</name>
<dbReference type="RefSeq" id="WP_187720297.1">
    <property type="nucleotide sequence ID" value="NZ_BAABBL010000007.1"/>
</dbReference>
<dbReference type="SMART" id="SM00822">
    <property type="entry name" value="PKS_KR"/>
    <property type="match status" value="1"/>
</dbReference>
<dbReference type="InterPro" id="IPR036291">
    <property type="entry name" value="NAD(P)-bd_dom_sf"/>
</dbReference>
<comment type="similarity">
    <text evidence="1">Belongs to the short-chain dehydrogenases/reductases (SDR) family.</text>
</comment>
<gene>
    <name evidence="4" type="ORF">H9L22_13015</name>
</gene>
<dbReference type="PANTHER" id="PTHR44196">
    <property type="entry name" value="DEHYDROGENASE/REDUCTASE SDR FAMILY MEMBER 7B"/>
    <property type="match status" value="1"/>
</dbReference>
<keyword evidence="5" id="KW-1185">Reference proteome</keyword>
<dbReference type="Proteomes" id="UP000516117">
    <property type="component" value="Chromosome"/>
</dbReference>
<dbReference type="Gene3D" id="3.40.50.720">
    <property type="entry name" value="NAD(P)-binding Rossmann-like Domain"/>
    <property type="match status" value="1"/>
</dbReference>
<dbReference type="PANTHER" id="PTHR44196:SF1">
    <property type="entry name" value="DEHYDROGENASE_REDUCTASE SDR FAMILY MEMBER 7B"/>
    <property type="match status" value="1"/>
</dbReference>
<sequence>MAERPVVLVTGATGGMGRLIVADLARDRDVIAVGRNEAGLAALAEEHGVRTWQLDLAALARGQAPGAAGFVEGLDRLDGLVHVAAVGGHWSADEATLERWHEQFDTNVVAPAELTRLTLPLLRRAQGHVVFIGSGASRVPVPGSVIYAPSKHALRAYAEALRDDESPHRVRVTSLEPGPTATDMGPRRAPAEALIQPASVAAAVRFALDSPPDVDITVVAVRPRVELNRL</sequence>
<evidence type="ECO:0000313" key="5">
    <source>
        <dbReference type="Proteomes" id="UP000516117"/>
    </source>
</evidence>
<evidence type="ECO:0000256" key="2">
    <source>
        <dbReference type="ARBA" id="ARBA00023002"/>
    </source>
</evidence>
<dbReference type="GO" id="GO:0016491">
    <property type="term" value="F:oxidoreductase activity"/>
    <property type="evidence" value="ECO:0007669"/>
    <property type="project" value="UniProtKB-KW"/>
</dbReference>
<dbReference type="Pfam" id="PF00106">
    <property type="entry name" value="adh_short"/>
    <property type="match status" value="1"/>
</dbReference>
<dbReference type="InterPro" id="IPR057326">
    <property type="entry name" value="KR_dom"/>
</dbReference>
<dbReference type="PRINTS" id="PR00081">
    <property type="entry name" value="GDHRDH"/>
</dbReference>
<feature type="domain" description="Ketoreductase" evidence="3">
    <location>
        <begin position="5"/>
        <end position="184"/>
    </location>
</feature>